<dbReference type="STRING" id="1397108.IMCC12053_299"/>
<dbReference type="Pfam" id="PF02620">
    <property type="entry name" value="YceD"/>
    <property type="match status" value="1"/>
</dbReference>
<organism evidence="2 3">
    <name type="scientific">Celeribacter marinus</name>
    <dbReference type="NCBI Taxonomy" id="1397108"/>
    <lineage>
        <taxon>Bacteria</taxon>
        <taxon>Pseudomonadati</taxon>
        <taxon>Pseudomonadota</taxon>
        <taxon>Alphaproteobacteria</taxon>
        <taxon>Rhodobacterales</taxon>
        <taxon>Roseobacteraceae</taxon>
        <taxon>Celeribacter</taxon>
    </lineage>
</organism>
<dbReference type="InterPro" id="IPR003772">
    <property type="entry name" value="YceD"/>
</dbReference>
<accession>A0A0N9ZWC0</accession>
<name>A0A0N9ZWC0_9RHOB</name>
<gene>
    <name evidence="2" type="ORF">IMCC12053_299</name>
</gene>
<evidence type="ECO:0000313" key="3">
    <source>
        <dbReference type="Proteomes" id="UP000064920"/>
    </source>
</evidence>
<feature type="region of interest" description="Disordered" evidence="1">
    <location>
        <begin position="102"/>
        <end position="122"/>
    </location>
</feature>
<reference evidence="2 3" key="1">
    <citation type="submission" date="2015-05" db="EMBL/GenBank/DDBJ databases">
        <authorList>
            <person name="Wang D.B."/>
            <person name="Wang M."/>
        </authorList>
    </citation>
    <scope>NUCLEOTIDE SEQUENCE [LARGE SCALE GENOMIC DNA]</scope>
    <source>
        <strain evidence="2 3">IMCC 12053</strain>
    </source>
</reference>
<evidence type="ECO:0000313" key="2">
    <source>
        <dbReference type="EMBL" id="ALI54249.1"/>
    </source>
</evidence>
<dbReference type="AlphaFoldDB" id="A0A0N9ZWC0"/>
<dbReference type="Proteomes" id="UP000064920">
    <property type="component" value="Chromosome"/>
</dbReference>
<proteinExistence type="predicted"/>
<evidence type="ECO:0000256" key="1">
    <source>
        <dbReference type="SAM" id="MobiDB-lite"/>
    </source>
</evidence>
<dbReference type="PATRIC" id="fig|1397108.4.peg.313"/>
<dbReference type="OrthoDB" id="8443793at2"/>
<dbReference type="KEGG" id="cmar:IMCC12053_299"/>
<sequence>MSKTGLTHWGVPVRLSDLSASRPHKFKLDPTAEHMQSVADTLGLDGLRKLRFSGTLTPIGKSDWQLTGEIGATVTQPCVATLHPVVTRLDEPVVRSYLSHLTEMEGDETAEGDSEIEMPEDDTREALPAELSLTDVAIEALALALPAYPRAEGAQLARTQFTESGKDALTDDDVKPFAGLKALRDKLEKDD</sequence>
<feature type="compositionally biased region" description="Acidic residues" evidence="1">
    <location>
        <begin position="104"/>
        <end position="122"/>
    </location>
</feature>
<keyword evidence="3" id="KW-1185">Reference proteome</keyword>
<protein>
    <submittedName>
        <fullName evidence="2">Uncharacterized protein</fullName>
    </submittedName>
</protein>
<dbReference type="RefSeq" id="WP_062215027.1">
    <property type="nucleotide sequence ID" value="NZ_CP012023.1"/>
</dbReference>
<dbReference type="EMBL" id="CP012023">
    <property type="protein sequence ID" value="ALI54249.1"/>
    <property type="molecule type" value="Genomic_DNA"/>
</dbReference>